<evidence type="ECO:0000256" key="7">
    <source>
        <dbReference type="SAM" id="Coils"/>
    </source>
</evidence>
<evidence type="ECO:0000256" key="3">
    <source>
        <dbReference type="ARBA" id="ARBA00022741"/>
    </source>
</evidence>
<dbReference type="GO" id="GO:0007018">
    <property type="term" value="P:microtubule-based movement"/>
    <property type="evidence" value="ECO:0007669"/>
    <property type="project" value="InterPro"/>
</dbReference>
<feature type="region of interest" description="Disordered" evidence="8">
    <location>
        <begin position="1034"/>
        <end position="1124"/>
    </location>
</feature>
<dbReference type="SMART" id="SM00129">
    <property type="entry name" value="KISc"/>
    <property type="match status" value="1"/>
</dbReference>
<dbReference type="Pfam" id="PF00225">
    <property type="entry name" value="Kinesin"/>
    <property type="match status" value="1"/>
</dbReference>
<keyword evidence="4 6" id="KW-0067">ATP-binding</keyword>
<evidence type="ECO:0000256" key="1">
    <source>
        <dbReference type="ARBA" id="ARBA00010899"/>
    </source>
</evidence>
<organism evidence="10 11">
    <name type="scientific">Volvox africanus</name>
    <dbReference type="NCBI Taxonomy" id="51714"/>
    <lineage>
        <taxon>Eukaryota</taxon>
        <taxon>Viridiplantae</taxon>
        <taxon>Chlorophyta</taxon>
        <taxon>core chlorophytes</taxon>
        <taxon>Chlorophyceae</taxon>
        <taxon>CS clade</taxon>
        <taxon>Chlamydomonadales</taxon>
        <taxon>Volvocaceae</taxon>
        <taxon>Volvox</taxon>
    </lineage>
</organism>
<dbReference type="GO" id="GO:0005524">
    <property type="term" value="F:ATP binding"/>
    <property type="evidence" value="ECO:0007669"/>
    <property type="project" value="UniProtKB-UniRule"/>
</dbReference>
<keyword evidence="2" id="KW-0493">Microtubule</keyword>
<keyword evidence="3 6" id="KW-0547">Nucleotide-binding</keyword>
<feature type="compositionally biased region" description="Polar residues" evidence="8">
    <location>
        <begin position="1104"/>
        <end position="1116"/>
    </location>
</feature>
<feature type="domain" description="Kinesin motor" evidence="9">
    <location>
        <begin position="714"/>
        <end position="1032"/>
    </location>
</feature>
<dbReference type="SUPFAM" id="SSF52540">
    <property type="entry name" value="P-loop containing nucleoside triphosphate hydrolases"/>
    <property type="match status" value="1"/>
</dbReference>
<feature type="coiled-coil region" evidence="7">
    <location>
        <begin position="313"/>
        <end position="534"/>
    </location>
</feature>
<reference evidence="10" key="1">
    <citation type="journal article" date="2021" name="Proc. Natl. Acad. Sci. U.S.A.">
        <title>Three genomes in the algal genus Volvox reveal the fate of a haploid sex-determining region after a transition to homothallism.</title>
        <authorList>
            <person name="Yamamoto K."/>
            <person name="Hamaji T."/>
            <person name="Kawai-Toyooka H."/>
            <person name="Matsuzaki R."/>
            <person name="Takahashi F."/>
            <person name="Nishimura Y."/>
            <person name="Kawachi M."/>
            <person name="Noguchi H."/>
            <person name="Minakuchi Y."/>
            <person name="Umen J.G."/>
            <person name="Toyoda A."/>
            <person name="Nozaki H."/>
        </authorList>
    </citation>
    <scope>NUCLEOTIDE SEQUENCE</scope>
    <source>
        <strain evidence="10">NIES-3780</strain>
    </source>
</reference>
<keyword evidence="11" id="KW-1185">Reference proteome</keyword>
<dbReference type="PANTHER" id="PTHR47972:SF45">
    <property type="entry name" value="PROTEIN CLARET SEGREGATIONAL"/>
    <property type="match status" value="1"/>
</dbReference>
<accession>A0A8J4EXI9</accession>
<dbReference type="InterPro" id="IPR019821">
    <property type="entry name" value="Kinesin_motor_CS"/>
</dbReference>
<dbReference type="InterPro" id="IPR027417">
    <property type="entry name" value="P-loop_NTPase"/>
</dbReference>
<feature type="binding site" evidence="6">
    <location>
        <begin position="787"/>
        <end position="794"/>
    </location>
    <ligand>
        <name>ATP</name>
        <dbReference type="ChEBI" id="CHEBI:30616"/>
    </ligand>
</feature>
<keyword evidence="5 6" id="KW-0505">Motor protein</keyword>
<proteinExistence type="inferred from homology"/>
<dbReference type="PANTHER" id="PTHR47972">
    <property type="entry name" value="KINESIN-LIKE PROTEIN KLP-3"/>
    <property type="match status" value="1"/>
</dbReference>
<name>A0A8J4EXI9_9CHLO</name>
<feature type="compositionally biased region" description="Low complexity" evidence="8">
    <location>
        <begin position="1082"/>
        <end position="1097"/>
    </location>
</feature>
<evidence type="ECO:0000256" key="2">
    <source>
        <dbReference type="ARBA" id="ARBA00022701"/>
    </source>
</evidence>
<dbReference type="EMBL" id="BNCO01000005">
    <property type="protein sequence ID" value="GIL47926.1"/>
    <property type="molecule type" value="Genomic_DNA"/>
</dbReference>
<feature type="region of interest" description="Disordered" evidence="8">
    <location>
        <begin position="1197"/>
        <end position="1225"/>
    </location>
</feature>
<dbReference type="GO" id="GO:0008017">
    <property type="term" value="F:microtubule binding"/>
    <property type="evidence" value="ECO:0007669"/>
    <property type="project" value="InterPro"/>
</dbReference>
<comment type="similarity">
    <text evidence="1">Belongs to the TRAFAC class myosin-kinesin ATPase superfamily. Kinesin family. KIN-14 subfamily.</text>
</comment>
<feature type="region of interest" description="Disordered" evidence="8">
    <location>
        <begin position="176"/>
        <end position="203"/>
    </location>
</feature>
<evidence type="ECO:0000256" key="5">
    <source>
        <dbReference type="ARBA" id="ARBA00023175"/>
    </source>
</evidence>
<dbReference type="Proteomes" id="UP000747399">
    <property type="component" value="Unassembled WGS sequence"/>
</dbReference>
<evidence type="ECO:0000313" key="11">
    <source>
        <dbReference type="Proteomes" id="UP000747399"/>
    </source>
</evidence>
<dbReference type="PROSITE" id="PS00411">
    <property type="entry name" value="KINESIN_MOTOR_1"/>
    <property type="match status" value="1"/>
</dbReference>
<dbReference type="Gene3D" id="3.40.850.10">
    <property type="entry name" value="Kinesin motor domain"/>
    <property type="match status" value="1"/>
</dbReference>
<feature type="region of interest" description="Disordered" evidence="8">
    <location>
        <begin position="1153"/>
        <end position="1178"/>
    </location>
</feature>
<dbReference type="AlphaFoldDB" id="A0A8J4EXI9"/>
<dbReference type="InterPro" id="IPR027640">
    <property type="entry name" value="Kinesin-like_fam"/>
</dbReference>
<evidence type="ECO:0000259" key="9">
    <source>
        <dbReference type="PROSITE" id="PS50067"/>
    </source>
</evidence>
<comment type="caution">
    <text evidence="10">The sequence shown here is derived from an EMBL/GenBank/DDBJ whole genome shotgun (WGS) entry which is preliminary data.</text>
</comment>
<keyword evidence="7" id="KW-0175">Coiled coil</keyword>
<protein>
    <recommendedName>
        <fullName evidence="9">Kinesin motor domain-containing protein</fullName>
    </recommendedName>
</protein>
<feature type="compositionally biased region" description="Polar residues" evidence="8">
    <location>
        <begin position="1"/>
        <end position="19"/>
    </location>
</feature>
<dbReference type="GO" id="GO:0003777">
    <property type="term" value="F:microtubule motor activity"/>
    <property type="evidence" value="ECO:0007669"/>
    <property type="project" value="InterPro"/>
</dbReference>
<feature type="region of interest" description="Disordered" evidence="8">
    <location>
        <begin position="1"/>
        <end position="69"/>
    </location>
</feature>
<gene>
    <name evidence="10" type="ORF">Vafri_4549</name>
</gene>
<evidence type="ECO:0000256" key="4">
    <source>
        <dbReference type="ARBA" id="ARBA00022840"/>
    </source>
</evidence>
<feature type="coiled-coil region" evidence="7">
    <location>
        <begin position="595"/>
        <end position="664"/>
    </location>
</feature>
<dbReference type="GO" id="GO:0005874">
    <property type="term" value="C:microtubule"/>
    <property type="evidence" value="ECO:0007669"/>
    <property type="project" value="UniProtKB-KW"/>
</dbReference>
<sequence length="1225" mass="132184">MNMDRQQLSSFDRPQQQLGGQRLYLDYKAKPPPSLDALEKGANNQLHRVQGGKENSFPDEGGATGKSEYIKDRQPGRSILRKAEGPGLQALQSKFSILQDDVLSFNANKPSRRDSLSSRGGIPAPLQLLSQQATATVPAGEASAGLRPAEISAAQTQPTETADTTWRPPQIGCGGELPALPQQHKTFAPSQDPPGLRDDDRSIGPPVSKEGLIKMPAGNLANTKAAKAAHDAFEEPAFLQSCTEGLTWQLQRTKDGATDKSRIQELAELVKLLRKCLKDMGSRASAYIDKCASFERECAQQVENISLASQTSLKQVEADLATARTNLAAAERDYKNAKVQLGLHLDAQKAEVSRLLRDLERLTEERDQAREDATRTEQQRQQLELEFRELRKAASQQQRDLSASQGEALRIFTEEKLMLENRLNSLRDDYNKQSTTLKSLQECAEAYEQENRMLRLRTDQLTGSLAGRDSLAAMHQEQVAKLKDALSQAQQQLANLTMDSERLLTERSTLEAFVEEQATELDNQRTRAMTLESNLAQERSSRQEMQRMLEASLSDMGNQRSLLAKEVAEVTAALSAVTAQKDAAENSAAHLARDKVALMREHTNLQHQLEFAEGRATQMEQEVAALREQAEAIKAELKTSRQLVGEKESRLEQLEGEFAALKEVLGDTTAAEGESGKQIVMKLLSKIASLQHAAVAAEAVRRQLHNALVDLRGNIRVYCRVKPHPTPATRLGCDGTSIAVAVEGREHSFNYDRVFGPDSTQEQVFGAVSELVQSALDGFHVCVFSYGQTGAGKTHTMQGGDTPASRGIIPRALEQILANAQQLEEEAEWAYTMHASCIEVYNQTLRDLLSQGTTIQDNNAIKHDLAGGHTTVSGARMVKVTDMEGATELVRQAAEARAVVATAMNAASSRSHWVFMLNITGWHSGTGTRLQGSLCLVDLAGSERLDRSQAEGAAKKEACAINSSLSALGDVFAALSSKSSHVPYRNSKLTYLLQPCLGGNGKTLMFVNINPEPASASETLCSLRFAAKVNGCETGAKGGARRNVQTYGSGGSSELEPSDPAGEPRRRGTAVPTFGVTGPPGSGAARPQAAQASPSARVTPRSRVATQPQARSTLAVTRSKGPPPAPSAYKGFLGVAPAEAAAPRAKLPGSRFSLGSLPRPSGGMEVPSAPVSRRTSMVPLRPRVEVGRVKATTGGLATTGVVGNSVGVKRPGSLLDKASKRAKPH</sequence>
<dbReference type="PRINTS" id="PR00380">
    <property type="entry name" value="KINESINHEAVY"/>
</dbReference>
<dbReference type="PROSITE" id="PS50067">
    <property type="entry name" value="KINESIN_MOTOR_2"/>
    <property type="match status" value="1"/>
</dbReference>
<evidence type="ECO:0000313" key="10">
    <source>
        <dbReference type="EMBL" id="GIL47926.1"/>
    </source>
</evidence>
<evidence type="ECO:0000256" key="8">
    <source>
        <dbReference type="SAM" id="MobiDB-lite"/>
    </source>
</evidence>
<dbReference type="InterPro" id="IPR001752">
    <property type="entry name" value="Kinesin_motor_dom"/>
</dbReference>
<evidence type="ECO:0000256" key="6">
    <source>
        <dbReference type="PROSITE-ProRule" id="PRU00283"/>
    </source>
</evidence>
<dbReference type="InterPro" id="IPR036961">
    <property type="entry name" value="Kinesin_motor_dom_sf"/>
</dbReference>